<dbReference type="SUPFAM" id="SSF55729">
    <property type="entry name" value="Acyl-CoA N-acyltransferases (Nat)"/>
    <property type="match status" value="1"/>
</dbReference>
<protein>
    <submittedName>
        <fullName evidence="2">Beta-lysine acetyltransferase</fullName>
    </submittedName>
</protein>
<dbReference type="InterPro" id="IPR016181">
    <property type="entry name" value="Acyl_CoA_acyltransferase"/>
</dbReference>
<feature type="domain" description="N-acetyltransferase" evidence="1">
    <location>
        <begin position="132"/>
        <end position="278"/>
    </location>
</feature>
<proteinExistence type="predicted"/>
<dbReference type="NCBIfam" id="TIGR03827">
    <property type="entry name" value="GNAT_ablB"/>
    <property type="match status" value="1"/>
</dbReference>
<organism evidence="2">
    <name type="scientific">hydrocarbon metagenome</name>
    <dbReference type="NCBI Taxonomy" id="938273"/>
    <lineage>
        <taxon>unclassified sequences</taxon>
        <taxon>metagenomes</taxon>
        <taxon>ecological metagenomes</taxon>
    </lineage>
</organism>
<keyword evidence="2" id="KW-0808">Transferase</keyword>
<dbReference type="Pfam" id="PF00583">
    <property type="entry name" value="Acetyltransf_1"/>
    <property type="match status" value="1"/>
</dbReference>
<dbReference type="GO" id="GO:0008080">
    <property type="term" value="F:N-acetyltransferase activity"/>
    <property type="evidence" value="ECO:0007669"/>
    <property type="project" value="InterPro"/>
</dbReference>
<dbReference type="EMBL" id="LNQE01001909">
    <property type="protein sequence ID" value="KUG02774.1"/>
    <property type="molecule type" value="Genomic_DNA"/>
</dbReference>
<sequence length="283" mass="32312">MDRQYSVKKEFTSAGHHLEYLSDSYSQRIILLDRVGNTDLIIQQLKNISSKEKAGKIIAYAREPEKSSFEEHGFVQEGIIKGYFRGENAFCYSYFSDLQRRYNSRIVEEDKIIENTLSAVYKETPLSEFKNYVIRTALTSEAKALAQFLGDNFTSYPTPVHDPVYIKEIMREQALFKIALHHDEIICAASADRKTDLLNAEITDCVTHPDFRGKGLTGHLIHLLEQDLIASGYITLYSLARAISPPINRALRKNGFEYGGRLINNCCIMGNIEDMNIWVKTTH</sequence>
<dbReference type="AlphaFoldDB" id="A0A0W8E305"/>
<reference evidence="2" key="1">
    <citation type="journal article" date="2015" name="Proc. Natl. Acad. Sci. U.S.A.">
        <title>Networks of energetic and metabolic interactions define dynamics in microbial communities.</title>
        <authorList>
            <person name="Embree M."/>
            <person name="Liu J.K."/>
            <person name="Al-Bassam M.M."/>
            <person name="Zengler K."/>
        </authorList>
    </citation>
    <scope>NUCLEOTIDE SEQUENCE</scope>
</reference>
<evidence type="ECO:0000259" key="1">
    <source>
        <dbReference type="PROSITE" id="PS51186"/>
    </source>
</evidence>
<accession>A0A0W8E305</accession>
<name>A0A0W8E305_9ZZZZ</name>
<comment type="caution">
    <text evidence="2">The sequence shown here is derived from an EMBL/GenBank/DDBJ whole genome shotgun (WGS) entry which is preliminary data.</text>
</comment>
<gene>
    <name evidence="2" type="ORF">ASZ90_019850</name>
</gene>
<dbReference type="CDD" id="cd04301">
    <property type="entry name" value="NAT_SF"/>
    <property type="match status" value="1"/>
</dbReference>
<dbReference type="InterPro" id="IPR022525">
    <property type="entry name" value="GNAT_AblB"/>
</dbReference>
<dbReference type="PROSITE" id="PS51186">
    <property type="entry name" value="GNAT"/>
    <property type="match status" value="1"/>
</dbReference>
<evidence type="ECO:0000313" key="2">
    <source>
        <dbReference type="EMBL" id="KUG02774.1"/>
    </source>
</evidence>
<dbReference type="InterPro" id="IPR000182">
    <property type="entry name" value="GNAT_dom"/>
</dbReference>
<dbReference type="Gene3D" id="3.40.630.30">
    <property type="match status" value="1"/>
</dbReference>